<name>A0A1I3Z0E8_9PROT</name>
<dbReference type="STRING" id="1123062.SAMN02745775_10233"/>
<accession>A0A1I3Z0E8</accession>
<dbReference type="OrthoDB" id="5120525at2"/>
<evidence type="ECO:0000256" key="2">
    <source>
        <dbReference type="ARBA" id="ARBA00022630"/>
    </source>
</evidence>
<keyword evidence="2" id="KW-0285">Flavoprotein</keyword>
<dbReference type="InterPro" id="IPR000659">
    <property type="entry name" value="Pyridox_Oxase"/>
</dbReference>
<organism evidence="6 7">
    <name type="scientific">Falsiroseomonas stagni DSM 19981</name>
    <dbReference type="NCBI Taxonomy" id="1123062"/>
    <lineage>
        <taxon>Bacteria</taxon>
        <taxon>Pseudomonadati</taxon>
        <taxon>Pseudomonadota</taxon>
        <taxon>Alphaproteobacteria</taxon>
        <taxon>Acetobacterales</taxon>
        <taxon>Roseomonadaceae</taxon>
        <taxon>Falsiroseomonas</taxon>
    </lineage>
</organism>
<evidence type="ECO:0000256" key="3">
    <source>
        <dbReference type="ARBA" id="ARBA00022643"/>
    </source>
</evidence>
<gene>
    <name evidence="6" type="ORF">SAMN02745775_10233</name>
</gene>
<dbReference type="InterPro" id="IPR024624">
    <property type="entry name" value="Pyridox_Oxase_Alr4036_FMN-bd"/>
</dbReference>
<dbReference type="Proteomes" id="UP000199473">
    <property type="component" value="Unassembled WGS sequence"/>
</dbReference>
<dbReference type="Pfam" id="PF12766">
    <property type="entry name" value="Pyridox_oxase_2"/>
    <property type="match status" value="1"/>
</dbReference>
<evidence type="ECO:0000313" key="6">
    <source>
        <dbReference type="EMBL" id="SFK37582.1"/>
    </source>
</evidence>
<dbReference type="GO" id="GO:0008615">
    <property type="term" value="P:pyridoxine biosynthetic process"/>
    <property type="evidence" value="ECO:0007669"/>
    <property type="project" value="InterPro"/>
</dbReference>
<dbReference type="PANTHER" id="PTHR10851">
    <property type="entry name" value="PYRIDOXINE-5-PHOSPHATE OXIDASE"/>
    <property type="match status" value="1"/>
</dbReference>
<feature type="domain" description="Pyridoxamine 5'-phosphate oxidase Alr4036 family FMN-binding" evidence="5">
    <location>
        <begin position="27"/>
        <end position="105"/>
    </location>
</feature>
<dbReference type="RefSeq" id="WP_092957705.1">
    <property type="nucleotide sequence ID" value="NZ_FOSQ01000002.1"/>
</dbReference>
<dbReference type="GO" id="GO:0004733">
    <property type="term" value="F:pyridoxamine phosphate oxidase activity"/>
    <property type="evidence" value="ECO:0007669"/>
    <property type="project" value="InterPro"/>
</dbReference>
<evidence type="ECO:0000256" key="1">
    <source>
        <dbReference type="ARBA" id="ARBA00001917"/>
    </source>
</evidence>
<evidence type="ECO:0000313" key="7">
    <source>
        <dbReference type="Proteomes" id="UP000199473"/>
    </source>
</evidence>
<protein>
    <submittedName>
        <fullName evidence="6">Pyridoxamine 5'-phosphate oxidase</fullName>
    </submittedName>
</protein>
<dbReference type="Gene3D" id="2.30.110.10">
    <property type="entry name" value="Electron Transport, Fmn-binding Protein, Chain A"/>
    <property type="match status" value="1"/>
</dbReference>
<evidence type="ECO:0000259" key="5">
    <source>
        <dbReference type="Pfam" id="PF12766"/>
    </source>
</evidence>
<dbReference type="PANTHER" id="PTHR10851:SF3">
    <property type="entry name" value="PYRIDOXINE_PYRIDOXAMINE 5'-PHOSPHATE OXIDASE 2"/>
    <property type="match status" value="1"/>
</dbReference>
<dbReference type="GO" id="GO:0010181">
    <property type="term" value="F:FMN binding"/>
    <property type="evidence" value="ECO:0007669"/>
    <property type="project" value="InterPro"/>
</dbReference>
<dbReference type="SUPFAM" id="SSF50475">
    <property type="entry name" value="FMN-binding split barrel"/>
    <property type="match status" value="1"/>
</dbReference>
<dbReference type="EMBL" id="FOSQ01000002">
    <property type="protein sequence ID" value="SFK37582.1"/>
    <property type="molecule type" value="Genomic_DNA"/>
</dbReference>
<keyword evidence="3" id="KW-0288">FMN</keyword>
<reference evidence="6 7" key="1">
    <citation type="submission" date="2016-10" db="EMBL/GenBank/DDBJ databases">
        <authorList>
            <person name="de Groot N.N."/>
        </authorList>
    </citation>
    <scope>NUCLEOTIDE SEQUENCE [LARGE SCALE GENOMIC DNA]</scope>
    <source>
        <strain evidence="6 7">DSM 19981</strain>
    </source>
</reference>
<proteinExistence type="predicted"/>
<evidence type="ECO:0000256" key="4">
    <source>
        <dbReference type="ARBA" id="ARBA00023002"/>
    </source>
</evidence>
<dbReference type="InterPro" id="IPR012349">
    <property type="entry name" value="Split_barrel_FMN-bd"/>
</dbReference>
<sequence length="193" mass="20800">MTHQAAPATLEDTLAWALALVARGVADRRHPFHTPVLATTGLDGAPQARTVVLRGIDPATRQLRLHTDARAGKVAELEAEPRATLMFYDPGAQLQLRLAGRATLHRDDALADEAWAASRDFSRMCYAIEPAPGRAIAAPPAAPLDSQAGRPHFCVVILHLHTLESLHLAAGGHRRARFAWDQASTPAATWLVP</sequence>
<dbReference type="AlphaFoldDB" id="A0A1I3Z0E8"/>
<keyword evidence="7" id="KW-1185">Reference proteome</keyword>
<comment type="cofactor">
    <cofactor evidence="1">
        <name>FMN</name>
        <dbReference type="ChEBI" id="CHEBI:58210"/>
    </cofactor>
</comment>
<keyword evidence="4" id="KW-0560">Oxidoreductase</keyword>